<feature type="region of interest" description="Disordered" evidence="8">
    <location>
        <begin position="260"/>
        <end position="315"/>
    </location>
</feature>
<dbReference type="GO" id="GO:0006357">
    <property type="term" value="P:regulation of transcription by RNA polymerase II"/>
    <property type="evidence" value="ECO:0007669"/>
    <property type="project" value="TreeGrafter"/>
</dbReference>
<feature type="domain" description="PHD-type" evidence="10">
    <location>
        <begin position="511"/>
        <end position="628"/>
    </location>
</feature>
<dbReference type="EMBL" id="CP014501">
    <property type="protein sequence ID" value="ANB12313.1"/>
    <property type="molecule type" value="Genomic_DNA"/>
</dbReference>
<dbReference type="InterPro" id="IPR019787">
    <property type="entry name" value="Znf_PHD-finger"/>
</dbReference>
<dbReference type="GO" id="GO:0005634">
    <property type="term" value="C:nucleus"/>
    <property type="evidence" value="ECO:0007669"/>
    <property type="project" value="UniProtKB-SubCell"/>
</dbReference>
<evidence type="ECO:0000313" key="11">
    <source>
        <dbReference type="EMBL" id="ANB12313.1"/>
    </source>
</evidence>
<dbReference type="GeneID" id="30037608"/>
<feature type="compositionally biased region" description="Low complexity" evidence="8">
    <location>
        <begin position="350"/>
        <end position="365"/>
    </location>
</feature>
<dbReference type="SUPFAM" id="SSF57903">
    <property type="entry name" value="FYVE/PHD zinc finger"/>
    <property type="match status" value="1"/>
</dbReference>
<feature type="compositionally biased region" description="Low complexity" evidence="8">
    <location>
        <begin position="663"/>
        <end position="677"/>
    </location>
</feature>
<sequence length="959" mass="108235">MSSSARRRRVRRGLAPSTASTLNLVLGSDKPRAECPYQEIYPDLDVRIPLKVQFTKADFRPSRDGDDSVHERDHSNDHFTGNENDINGERNVRGRAIVKRKRRTNDEVWGTRDKPVVLISGRTRRGALVDDTSDVGTNGSVSGNDLNGHAQDGEMSSHDGADTSDINGGEDDVEENEENDDGNRESNHDNEYDEEETNDASLKETSKSTEQAPDSGARPARVTRSSVNNTSSNLSQSPLRRSSRRSHVSNYYAPVLLHLTGGSNGGNNESPERATSAPVLNSTSDQTDSSKSTNQSDKNSNFRVLPNNDKKTTPDINDKLLISVGYKESNVFILPDSYIRTFVALDQSTINESEESYNSSDSNTTVRTGKKESTSYFNPVEYDMDEQDEHFLNLLNSRRENHIIKRRPLPPISRELFEITMTLLEIEWMEIEKRMPAKKKTMAGKDSLLPSDATETEEKCVICDDSECDNSNAIVFCDGCDIAVHQDCYGVPFIPEGQWLCRQCTVSRRLRASCIFCPNRSGGFKQTDSQHWAHVLCALWIPETSVANISYMEPIIGVDNIPKGRLKLNCYICKQKVGACIQCVNKNCFQAFHPTCARRAKLYMKMEAGILGAVHDVGSMITYCDRHGPPAYNETVDVRHHLKEAQRYYSELREKQNTFASGTVKKATTSTPAATSSKEPKWRTEEGTPIIPKLIVNKVASRMMKKFELVEFVDHFLLEVCRYWALKRMKKGASLIKRLQIALEVQPKRSSEGMSPVDVRVDIATKRQLLKKMEVLVMEANKILERETLKSERTETQHEAMDLVYFPHINLIRRIWTDVLRKFAIPLSVSKNSPLYEKLLNRQYTSVDEFSIDLDSFLAALTPPVTKPKWLQTRLRQAKAAADALTNHETDVSAIFEVEASGLDIQREEWAGARVFREMSPMSDIDDSELQSLETESLEFTLDASSPTAHRRPPKKRRR</sequence>
<comment type="subcellular location">
    <subcellularLocation>
        <location evidence="1">Nucleus</location>
    </subcellularLocation>
</comment>
<dbReference type="FunFam" id="3.30.40.10:FF:000007">
    <property type="entry name" value="Bromodomain containing 1, isoform CRA_b"/>
    <property type="match status" value="1"/>
</dbReference>
<evidence type="ECO:0000256" key="2">
    <source>
        <dbReference type="ARBA" id="ARBA00022723"/>
    </source>
</evidence>
<evidence type="ECO:0000256" key="7">
    <source>
        <dbReference type="PROSITE-ProRule" id="PRU00146"/>
    </source>
</evidence>
<evidence type="ECO:0000313" key="12">
    <source>
        <dbReference type="Proteomes" id="UP000189580"/>
    </source>
</evidence>
<dbReference type="Gene3D" id="3.30.40.10">
    <property type="entry name" value="Zinc/RING finger domain, C3HC4 (zinc finger)"/>
    <property type="match status" value="2"/>
</dbReference>
<feature type="compositionally biased region" description="Basic residues" evidence="8">
    <location>
        <begin position="949"/>
        <end position="959"/>
    </location>
</feature>
<feature type="region of interest" description="Disordered" evidence="8">
    <location>
        <begin position="129"/>
        <end position="247"/>
    </location>
</feature>
<keyword evidence="6" id="KW-0539">Nucleus</keyword>
<accession>A0A167D044</accession>
<dbReference type="Pfam" id="PF13832">
    <property type="entry name" value="zf-HC5HC2H_2"/>
    <property type="match status" value="1"/>
</dbReference>
<dbReference type="InterPro" id="IPR001965">
    <property type="entry name" value="Znf_PHD"/>
</dbReference>
<dbReference type="InterPro" id="IPR019786">
    <property type="entry name" value="Zinc_finger_PHD-type_CS"/>
</dbReference>
<evidence type="ECO:0000256" key="8">
    <source>
        <dbReference type="SAM" id="MobiDB-lite"/>
    </source>
</evidence>
<evidence type="ECO:0000256" key="4">
    <source>
        <dbReference type="ARBA" id="ARBA00022771"/>
    </source>
</evidence>
<evidence type="ECO:0000256" key="6">
    <source>
        <dbReference type="ARBA" id="ARBA00023242"/>
    </source>
</evidence>
<dbReference type="Pfam" id="PF13831">
    <property type="entry name" value="PHD_2"/>
    <property type="match status" value="1"/>
</dbReference>
<feature type="compositionally biased region" description="Polar residues" evidence="8">
    <location>
        <begin position="134"/>
        <end position="145"/>
    </location>
</feature>
<dbReference type="OrthoDB" id="20839at2759"/>
<dbReference type="Pfam" id="PF10513">
    <property type="entry name" value="EPL1"/>
    <property type="match status" value="1"/>
</dbReference>
<dbReference type="InterPro" id="IPR034732">
    <property type="entry name" value="EPHD"/>
</dbReference>
<keyword evidence="12" id="KW-1185">Reference proteome</keyword>
<name>A0A167D044_9ASCO</name>
<feature type="region of interest" description="Disordered" evidence="8">
    <location>
        <begin position="663"/>
        <end position="683"/>
    </location>
</feature>
<feature type="compositionally biased region" description="Acidic residues" evidence="8">
    <location>
        <begin position="168"/>
        <end position="180"/>
    </location>
</feature>
<reference evidence="11 12" key="1">
    <citation type="submission" date="2016-02" db="EMBL/GenBank/DDBJ databases">
        <title>Complete genome sequence and transcriptome regulation of the pentose utilising yeast Sugiyamaella lignohabitans.</title>
        <authorList>
            <person name="Bellasio M."/>
            <person name="Peymann A."/>
            <person name="Valli M."/>
            <person name="Sipitzky M."/>
            <person name="Graf A."/>
            <person name="Sauer M."/>
            <person name="Marx H."/>
            <person name="Mattanovich D."/>
        </authorList>
    </citation>
    <scope>NUCLEOTIDE SEQUENCE [LARGE SCALE GENOMIC DNA]</scope>
    <source>
        <strain evidence="11 12">CBS 10342</strain>
    </source>
</reference>
<protein>
    <submittedName>
        <fullName evidence="11">Nto1p</fullName>
    </submittedName>
</protein>
<dbReference type="InterPro" id="IPR013083">
    <property type="entry name" value="Znf_RING/FYVE/PHD"/>
</dbReference>
<evidence type="ECO:0000256" key="3">
    <source>
        <dbReference type="ARBA" id="ARBA00022737"/>
    </source>
</evidence>
<dbReference type="SMART" id="SM00249">
    <property type="entry name" value="PHD"/>
    <property type="match status" value="2"/>
</dbReference>
<keyword evidence="3" id="KW-0677">Repeat</keyword>
<keyword evidence="5" id="KW-0862">Zinc</keyword>
<proteinExistence type="predicted"/>
<dbReference type="PROSITE" id="PS51805">
    <property type="entry name" value="EPHD"/>
    <property type="match status" value="1"/>
</dbReference>
<keyword evidence="4 7" id="KW-0863">Zinc-finger</keyword>
<gene>
    <name evidence="11" type="primary">NTO1</name>
    <name evidence="11" type="ORF">AWJ20_562</name>
</gene>
<feature type="region of interest" description="Disordered" evidence="8">
    <location>
        <begin position="350"/>
        <end position="372"/>
    </location>
</feature>
<keyword evidence="2" id="KW-0479">Metal-binding</keyword>
<dbReference type="PANTHER" id="PTHR13793">
    <property type="entry name" value="PHD FINGER PROTEINS"/>
    <property type="match status" value="1"/>
</dbReference>
<feature type="compositionally biased region" description="Basic and acidic residues" evidence="8">
    <location>
        <begin position="181"/>
        <end position="190"/>
    </location>
</feature>
<dbReference type="KEGG" id="slb:AWJ20_562"/>
<feature type="compositionally biased region" description="Basic and acidic residues" evidence="8">
    <location>
        <begin position="58"/>
        <end position="77"/>
    </location>
</feature>
<feature type="compositionally biased region" description="Low complexity" evidence="8">
    <location>
        <begin position="281"/>
        <end position="301"/>
    </location>
</feature>
<evidence type="ECO:0000259" key="9">
    <source>
        <dbReference type="PROSITE" id="PS50016"/>
    </source>
</evidence>
<dbReference type="RefSeq" id="XP_018734790.1">
    <property type="nucleotide sequence ID" value="XM_018882509.1"/>
</dbReference>
<dbReference type="CDD" id="cd15492">
    <property type="entry name" value="PHD_BRPF_JADE_like"/>
    <property type="match status" value="1"/>
</dbReference>
<dbReference type="InterPro" id="IPR050701">
    <property type="entry name" value="Histone_Mod_Regulator"/>
</dbReference>
<dbReference type="Proteomes" id="UP000189580">
    <property type="component" value="Chromosome a"/>
</dbReference>
<feature type="compositionally biased region" description="Low complexity" evidence="8">
    <location>
        <begin position="225"/>
        <end position="240"/>
    </location>
</feature>
<feature type="domain" description="PHD-type" evidence="9">
    <location>
        <begin position="457"/>
        <end position="507"/>
    </location>
</feature>
<dbReference type="PROSITE" id="PS50016">
    <property type="entry name" value="ZF_PHD_2"/>
    <property type="match status" value="1"/>
</dbReference>
<evidence type="ECO:0000256" key="5">
    <source>
        <dbReference type="ARBA" id="ARBA00022833"/>
    </source>
</evidence>
<feature type="region of interest" description="Disordered" evidence="8">
    <location>
        <begin position="58"/>
        <end position="98"/>
    </location>
</feature>
<dbReference type="GO" id="GO:0008270">
    <property type="term" value="F:zinc ion binding"/>
    <property type="evidence" value="ECO:0007669"/>
    <property type="project" value="UniProtKB-KW"/>
</dbReference>
<dbReference type="AlphaFoldDB" id="A0A167D044"/>
<dbReference type="InterPro" id="IPR011011">
    <property type="entry name" value="Znf_FYVE_PHD"/>
</dbReference>
<evidence type="ECO:0000259" key="10">
    <source>
        <dbReference type="PROSITE" id="PS51805"/>
    </source>
</evidence>
<feature type="region of interest" description="Disordered" evidence="8">
    <location>
        <begin position="936"/>
        <end position="959"/>
    </location>
</feature>
<evidence type="ECO:0000256" key="1">
    <source>
        <dbReference type="ARBA" id="ARBA00004123"/>
    </source>
</evidence>
<feature type="compositionally biased region" description="Basic and acidic residues" evidence="8">
    <location>
        <begin position="151"/>
        <end position="161"/>
    </location>
</feature>
<dbReference type="PROSITE" id="PS01359">
    <property type="entry name" value="ZF_PHD_1"/>
    <property type="match status" value="1"/>
</dbReference>
<organism evidence="11 12">
    <name type="scientific">Sugiyamaella lignohabitans</name>
    <dbReference type="NCBI Taxonomy" id="796027"/>
    <lineage>
        <taxon>Eukaryota</taxon>
        <taxon>Fungi</taxon>
        <taxon>Dikarya</taxon>
        <taxon>Ascomycota</taxon>
        <taxon>Saccharomycotina</taxon>
        <taxon>Dipodascomycetes</taxon>
        <taxon>Dipodascales</taxon>
        <taxon>Trichomonascaceae</taxon>
        <taxon>Sugiyamaella</taxon>
    </lineage>
</organism>
<dbReference type="PANTHER" id="PTHR13793:SF107">
    <property type="entry name" value="BROMODOMAIN-CONTAINING PROTEIN HOMOLOG"/>
    <property type="match status" value="1"/>
</dbReference>
<dbReference type="InterPro" id="IPR019542">
    <property type="entry name" value="Enhancer_polycomb-like_N"/>
</dbReference>